<evidence type="ECO:0000313" key="2">
    <source>
        <dbReference type="Proteomes" id="UP001518925"/>
    </source>
</evidence>
<protein>
    <submittedName>
        <fullName evidence="1">DUF1934 family protein</fullName>
    </submittedName>
</protein>
<gene>
    <name evidence="1" type="ORF">JR050_03730</name>
</gene>
<evidence type="ECO:0000313" key="1">
    <source>
        <dbReference type="EMBL" id="MBM6616791.1"/>
    </source>
</evidence>
<dbReference type="Pfam" id="PF09148">
    <property type="entry name" value="DUF1934"/>
    <property type="match status" value="1"/>
</dbReference>
<dbReference type="Proteomes" id="UP001518925">
    <property type="component" value="Unassembled WGS sequence"/>
</dbReference>
<name>A0ABS2DE95_9BACI</name>
<keyword evidence="2" id="KW-1185">Reference proteome</keyword>
<dbReference type="SUPFAM" id="SSF50814">
    <property type="entry name" value="Lipocalins"/>
    <property type="match status" value="1"/>
</dbReference>
<proteinExistence type="predicted"/>
<dbReference type="InterPro" id="IPR015231">
    <property type="entry name" value="DUF1934"/>
</dbReference>
<comment type="caution">
    <text evidence="1">The sequence shown here is derived from an EMBL/GenBank/DDBJ whole genome shotgun (WGS) entry which is preliminary data.</text>
</comment>
<reference evidence="1 2" key="1">
    <citation type="submission" date="2021-02" db="EMBL/GenBank/DDBJ databases">
        <title>Bacillus sp. RD4P76, an endophyte from a halophyte.</title>
        <authorList>
            <person name="Sun J.-Q."/>
        </authorList>
    </citation>
    <scope>NUCLEOTIDE SEQUENCE [LARGE SCALE GENOMIC DNA]</scope>
    <source>
        <strain evidence="1 2">RD4P76</strain>
    </source>
</reference>
<dbReference type="Gene3D" id="2.40.128.20">
    <property type="match status" value="1"/>
</dbReference>
<dbReference type="InterPro" id="IPR012674">
    <property type="entry name" value="Calycin"/>
</dbReference>
<dbReference type="EMBL" id="JAFELM010000016">
    <property type="protein sequence ID" value="MBM6616791.1"/>
    <property type="molecule type" value="Genomic_DNA"/>
</dbReference>
<sequence length="144" mass="16904">MQQMNGIPVHITFSSDIQDQDEKAHFSFETNGLYYIKDHKSFLLFEEKIEEQGPVKTTVRFGGDEAWIRRSGSVNMRIPFRLHNKTKGIHETPHIKLEVTATTDDISHEWDEQNRTGFFRLTYRLSMRGEEVGTYLLHIAFKEE</sequence>
<accession>A0ABS2DE95</accession>
<organism evidence="1 2">
    <name type="scientific">Bacillus suaedaesalsae</name>
    <dbReference type="NCBI Taxonomy" id="2810349"/>
    <lineage>
        <taxon>Bacteria</taxon>
        <taxon>Bacillati</taxon>
        <taxon>Bacillota</taxon>
        <taxon>Bacilli</taxon>
        <taxon>Bacillales</taxon>
        <taxon>Bacillaceae</taxon>
        <taxon>Bacillus</taxon>
    </lineage>
</organism>
<dbReference type="RefSeq" id="WP_204202172.1">
    <property type="nucleotide sequence ID" value="NZ_JAFELM010000016.1"/>
</dbReference>